<reference evidence="1 2" key="1">
    <citation type="journal article" date="2018" name="Mol. Biol. Evol.">
        <title>Broad Genomic Sampling Reveals a Smut Pathogenic Ancestry of the Fungal Clade Ustilaginomycotina.</title>
        <authorList>
            <person name="Kijpornyongpan T."/>
            <person name="Mondo S.J."/>
            <person name="Barry K."/>
            <person name="Sandor L."/>
            <person name="Lee J."/>
            <person name="Lipzen A."/>
            <person name="Pangilinan J."/>
            <person name="LaButti K."/>
            <person name="Hainaut M."/>
            <person name="Henrissat B."/>
            <person name="Grigoriev I.V."/>
            <person name="Spatafora J.W."/>
            <person name="Aime M.C."/>
        </authorList>
    </citation>
    <scope>NUCLEOTIDE SEQUENCE [LARGE SCALE GENOMIC DNA]</scope>
    <source>
        <strain evidence="1 2">MCA 5214</strain>
    </source>
</reference>
<evidence type="ECO:0000313" key="2">
    <source>
        <dbReference type="Proteomes" id="UP000245884"/>
    </source>
</evidence>
<proteinExistence type="predicted"/>
<sequence>MSGSSPSSPPGFTTLMTRYYLGLLAITWLFFCSSPTTAGQLGLCYQTKDCKPAPEAPGLTIKGTELGPASNVSLVDTKYCMSFLPQSAPRVGTSACLVRNQASVEAVVPAIIAAYLGLLSHARRPRSVVNASSPSIRNACLRLRSDGCVFSSMRSRAYL</sequence>
<dbReference type="Proteomes" id="UP000245884">
    <property type="component" value="Unassembled WGS sequence"/>
</dbReference>
<protein>
    <submittedName>
        <fullName evidence="1">Uncharacterized protein</fullName>
    </submittedName>
</protein>
<organism evidence="1 2">
    <name type="scientific">Jaminaea rosea</name>
    <dbReference type="NCBI Taxonomy" id="1569628"/>
    <lineage>
        <taxon>Eukaryota</taxon>
        <taxon>Fungi</taxon>
        <taxon>Dikarya</taxon>
        <taxon>Basidiomycota</taxon>
        <taxon>Ustilaginomycotina</taxon>
        <taxon>Exobasidiomycetes</taxon>
        <taxon>Microstromatales</taxon>
        <taxon>Microstromatales incertae sedis</taxon>
        <taxon>Jaminaea</taxon>
    </lineage>
</organism>
<dbReference type="RefSeq" id="XP_025359511.1">
    <property type="nucleotide sequence ID" value="XM_025509921.1"/>
</dbReference>
<name>A0A316UI56_9BASI</name>
<dbReference type="EMBL" id="KZ819678">
    <property type="protein sequence ID" value="PWN24899.1"/>
    <property type="molecule type" value="Genomic_DNA"/>
</dbReference>
<dbReference type="GeneID" id="37031744"/>
<keyword evidence="2" id="KW-1185">Reference proteome</keyword>
<dbReference type="AlphaFoldDB" id="A0A316UI56"/>
<accession>A0A316UI56</accession>
<gene>
    <name evidence="1" type="ORF">BDZ90DRAFT_88345</name>
</gene>
<evidence type="ECO:0000313" key="1">
    <source>
        <dbReference type="EMBL" id="PWN24899.1"/>
    </source>
</evidence>